<proteinExistence type="predicted"/>
<feature type="compositionally biased region" description="Low complexity" evidence="1">
    <location>
        <begin position="323"/>
        <end position="332"/>
    </location>
</feature>
<name>A0A7K1FN92_9ACTN</name>
<feature type="compositionally biased region" description="Polar residues" evidence="1">
    <location>
        <begin position="360"/>
        <end position="371"/>
    </location>
</feature>
<gene>
    <name evidence="4" type="ORF">GIS00_16995</name>
</gene>
<dbReference type="Proteomes" id="UP000460221">
    <property type="component" value="Unassembled WGS sequence"/>
</dbReference>
<feature type="transmembrane region" description="Helical" evidence="2">
    <location>
        <begin position="265"/>
        <end position="284"/>
    </location>
</feature>
<keyword evidence="5" id="KW-1185">Reference proteome</keyword>
<feature type="domain" description="DUF4328" evidence="3">
    <location>
        <begin position="129"/>
        <end position="287"/>
    </location>
</feature>
<keyword evidence="2" id="KW-1133">Transmembrane helix</keyword>
<comment type="caution">
    <text evidence="4">The sequence shown here is derived from an EMBL/GenBank/DDBJ whole genome shotgun (WGS) entry which is preliminary data.</text>
</comment>
<feature type="transmembrane region" description="Helical" evidence="2">
    <location>
        <begin position="232"/>
        <end position="253"/>
    </location>
</feature>
<keyword evidence="2" id="KW-0812">Transmembrane</keyword>
<protein>
    <submittedName>
        <fullName evidence="4">DUF4328 domain-containing protein</fullName>
    </submittedName>
</protein>
<keyword evidence="2" id="KW-0472">Membrane</keyword>
<dbReference type="AlphaFoldDB" id="A0A7K1FN92"/>
<dbReference type="InterPro" id="IPR025565">
    <property type="entry name" value="DUF4328"/>
</dbReference>
<feature type="region of interest" description="Disordered" evidence="1">
    <location>
        <begin position="298"/>
        <end position="386"/>
    </location>
</feature>
<evidence type="ECO:0000256" key="2">
    <source>
        <dbReference type="SAM" id="Phobius"/>
    </source>
</evidence>
<feature type="transmembrane region" description="Helical" evidence="2">
    <location>
        <begin position="98"/>
        <end position="122"/>
    </location>
</feature>
<organism evidence="4 5">
    <name type="scientific">Nakamurella alba</name>
    <dbReference type="NCBI Taxonomy" id="2665158"/>
    <lineage>
        <taxon>Bacteria</taxon>
        <taxon>Bacillati</taxon>
        <taxon>Actinomycetota</taxon>
        <taxon>Actinomycetes</taxon>
        <taxon>Nakamurellales</taxon>
        <taxon>Nakamurellaceae</taxon>
        <taxon>Nakamurella</taxon>
    </lineage>
</organism>
<reference evidence="4 5" key="1">
    <citation type="submission" date="2019-11" db="EMBL/GenBank/DDBJ databases">
        <authorList>
            <person name="Jiang L.-Q."/>
        </authorList>
    </citation>
    <scope>NUCLEOTIDE SEQUENCE [LARGE SCALE GENOMIC DNA]</scope>
    <source>
        <strain evidence="4 5">YIM 132087</strain>
    </source>
</reference>
<evidence type="ECO:0000259" key="3">
    <source>
        <dbReference type="Pfam" id="PF14219"/>
    </source>
</evidence>
<evidence type="ECO:0000313" key="4">
    <source>
        <dbReference type="EMBL" id="MTD15632.1"/>
    </source>
</evidence>
<sequence>MRCPRCARTQPPMPRGVHSCVYCSAPLPIQRWRAHPPPGVTVGRRPEPPPRAYHGPPSYHGRPPRWGFPTVIWRTATVQTESDDAAGVLGRARSALRIGALTAGLTALAAVIAASGETWRYVLMLRGRTEVLPPVPVRASEALVVSASWTAVAGALLTAVLVLPALVRLHAATAHRAGASPSRRPASVLARMVVPVWNLHGIGQVLSEIDLGLQVEGSEDQRPQRVSRWITAWWVLWVLNAVLVVATLVRAFGTSEQAVADTVELHIAVDLVGAAVALCTVSVLRRFLARWDGRDGAVPRGWQVQAPAPTRLRRAGADRPSADADPSPAADDATAEGTGQSMVTTAPEGPPGGPDEIRQTSDATSAGSQPSEPADGPELSTATRIP</sequence>
<accession>A0A7K1FN92</accession>
<evidence type="ECO:0000256" key="1">
    <source>
        <dbReference type="SAM" id="MobiDB-lite"/>
    </source>
</evidence>
<dbReference type="EMBL" id="WLYK01000006">
    <property type="protein sequence ID" value="MTD15632.1"/>
    <property type="molecule type" value="Genomic_DNA"/>
</dbReference>
<feature type="transmembrane region" description="Helical" evidence="2">
    <location>
        <begin position="142"/>
        <end position="167"/>
    </location>
</feature>
<evidence type="ECO:0000313" key="5">
    <source>
        <dbReference type="Proteomes" id="UP000460221"/>
    </source>
</evidence>
<dbReference type="Pfam" id="PF14219">
    <property type="entry name" value="DUF4328"/>
    <property type="match status" value="1"/>
</dbReference>